<organism evidence="2">
    <name type="scientific">Anguilla anguilla</name>
    <name type="common">European freshwater eel</name>
    <name type="synonym">Muraena anguilla</name>
    <dbReference type="NCBI Taxonomy" id="7936"/>
    <lineage>
        <taxon>Eukaryota</taxon>
        <taxon>Metazoa</taxon>
        <taxon>Chordata</taxon>
        <taxon>Craniata</taxon>
        <taxon>Vertebrata</taxon>
        <taxon>Euteleostomi</taxon>
        <taxon>Actinopterygii</taxon>
        <taxon>Neopterygii</taxon>
        <taxon>Teleostei</taxon>
        <taxon>Anguilliformes</taxon>
        <taxon>Anguillidae</taxon>
        <taxon>Anguilla</taxon>
    </lineage>
</organism>
<reference evidence="2" key="1">
    <citation type="submission" date="2014-11" db="EMBL/GenBank/DDBJ databases">
        <authorList>
            <person name="Amaro Gonzalez C."/>
        </authorList>
    </citation>
    <scope>NUCLEOTIDE SEQUENCE</scope>
</reference>
<protein>
    <submittedName>
        <fullName evidence="2">Uncharacterized protein</fullName>
    </submittedName>
</protein>
<name>A0A0E9U361_ANGAN</name>
<evidence type="ECO:0000256" key="1">
    <source>
        <dbReference type="SAM" id="MobiDB-lite"/>
    </source>
</evidence>
<proteinExistence type="predicted"/>
<evidence type="ECO:0000313" key="2">
    <source>
        <dbReference type="EMBL" id="JAH59630.1"/>
    </source>
</evidence>
<dbReference type="AlphaFoldDB" id="A0A0E9U361"/>
<feature type="region of interest" description="Disordered" evidence="1">
    <location>
        <begin position="1"/>
        <end position="21"/>
    </location>
</feature>
<accession>A0A0E9U361</accession>
<reference evidence="2" key="2">
    <citation type="journal article" date="2015" name="Fish Shellfish Immunol.">
        <title>Early steps in the European eel (Anguilla anguilla)-Vibrio vulnificus interaction in the gills: Role of the RtxA13 toxin.</title>
        <authorList>
            <person name="Callol A."/>
            <person name="Pajuelo D."/>
            <person name="Ebbesson L."/>
            <person name="Teles M."/>
            <person name="MacKenzie S."/>
            <person name="Amaro C."/>
        </authorList>
    </citation>
    <scope>NUCLEOTIDE SEQUENCE</scope>
</reference>
<dbReference type="EMBL" id="GBXM01048947">
    <property type="protein sequence ID" value="JAH59630.1"/>
    <property type="molecule type" value="Transcribed_RNA"/>
</dbReference>
<sequence>MVVGNITFPPTSPVKGPGGRT</sequence>